<keyword evidence="4" id="KW-1185">Reference proteome</keyword>
<dbReference type="STRING" id="871968.DESME_06250"/>
<dbReference type="KEGG" id="dmt:DESME_06250"/>
<sequence>MAIEIERKYLVHQELLPRLEDGTRMIQGYISMQPSIRFRVIEQDVIITIKNLQKDGSRFEFETIKREVSLAEQEQLFELALFPSIEKVRYRHPYLGLVWEIDVYQRENLGLITADVELPSFDYNIKFPRWINAQREITQDSQYFNVNLGQKPYTKWRSTDE</sequence>
<dbReference type="Proteomes" id="UP000010847">
    <property type="component" value="Chromosome"/>
</dbReference>
<dbReference type="PANTHER" id="PTHR40114">
    <property type="entry name" value="SLR0698 PROTEIN"/>
    <property type="match status" value="1"/>
</dbReference>
<dbReference type="InterPro" id="IPR012042">
    <property type="entry name" value="NeuTTM/CthTTM-like"/>
</dbReference>
<dbReference type="eggNOG" id="COG2954">
    <property type="taxonomic scope" value="Bacteria"/>
</dbReference>
<dbReference type="InterPro" id="IPR033469">
    <property type="entry name" value="CYTH-like_dom_sf"/>
</dbReference>
<evidence type="ECO:0000313" key="4">
    <source>
        <dbReference type="Proteomes" id="UP000010847"/>
    </source>
</evidence>
<dbReference type="Gene3D" id="2.40.320.10">
    <property type="entry name" value="Hypothetical Protein Pfu-838710-001"/>
    <property type="match status" value="1"/>
</dbReference>
<evidence type="ECO:0000256" key="1">
    <source>
        <dbReference type="PIRSR" id="PIRSR016487-1"/>
    </source>
</evidence>
<accession>W0E7H0</accession>
<name>W0E7H0_9FIRM</name>
<proteinExistence type="predicted"/>
<protein>
    <submittedName>
        <fullName evidence="3">Adenylate cyclase</fullName>
    </submittedName>
</protein>
<feature type="active site" description="Proton acceptor" evidence="1">
    <location>
        <position position="29"/>
    </location>
</feature>
<dbReference type="Pfam" id="PF01928">
    <property type="entry name" value="CYTH"/>
    <property type="match status" value="1"/>
</dbReference>
<dbReference type="RefSeq" id="WP_025248691.1">
    <property type="nucleotide sequence ID" value="NZ_CP007032.1"/>
</dbReference>
<dbReference type="InterPro" id="IPR023577">
    <property type="entry name" value="CYTH_domain"/>
</dbReference>
<evidence type="ECO:0000259" key="2">
    <source>
        <dbReference type="SMART" id="SM01118"/>
    </source>
</evidence>
<dbReference type="SUPFAM" id="SSF55154">
    <property type="entry name" value="CYTH-like phosphatases"/>
    <property type="match status" value="1"/>
</dbReference>
<feature type="domain" description="CYTH" evidence="2">
    <location>
        <begin position="2"/>
        <end position="150"/>
    </location>
</feature>
<reference evidence="3 4" key="1">
    <citation type="submission" date="2013-12" db="EMBL/GenBank/DDBJ databases">
        <authorList>
            <consortium name="DOE Joint Genome Institute"/>
            <person name="Smidt H."/>
            <person name="Huntemann M."/>
            <person name="Han J."/>
            <person name="Chen A."/>
            <person name="Kyrpides N."/>
            <person name="Mavromatis K."/>
            <person name="Markowitz V."/>
            <person name="Palaniappan K."/>
            <person name="Ivanova N."/>
            <person name="Schaumberg A."/>
            <person name="Pati A."/>
            <person name="Liolios K."/>
            <person name="Nordberg H.P."/>
            <person name="Cantor M.N."/>
            <person name="Hua S.X."/>
            <person name="Woyke T."/>
        </authorList>
    </citation>
    <scope>NUCLEOTIDE SEQUENCE [LARGE SCALE GENOMIC DNA]</scope>
    <source>
        <strain evidence="4">DSM 15288</strain>
    </source>
</reference>
<evidence type="ECO:0000313" key="3">
    <source>
        <dbReference type="EMBL" id="AHF06702.1"/>
    </source>
</evidence>
<organism evidence="3 4">
    <name type="scientific">Desulfitobacterium metallireducens DSM 15288</name>
    <dbReference type="NCBI Taxonomy" id="871968"/>
    <lineage>
        <taxon>Bacteria</taxon>
        <taxon>Bacillati</taxon>
        <taxon>Bacillota</taxon>
        <taxon>Clostridia</taxon>
        <taxon>Eubacteriales</taxon>
        <taxon>Desulfitobacteriaceae</taxon>
        <taxon>Desulfitobacterium</taxon>
    </lineage>
</organism>
<dbReference type="EMBL" id="CP007032">
    <property type="protein sequence ID" value="AHF06702.1"/>
    <property type="molecule type" value="Genomic_DNA"/>
</dbReference>
<dbReference type="SMART" id="SM01118">
    <property type="entry name" value="CYTH"/>
    <property type="match status" value="1"/>
</dbReference>
<dbReference type="HOGENOM" id="CLU_109545_1_0_9"/>
<gene>
    <name evidence="3" type="ORF">DESME_06250</name>
</gene>
<dbReference type="PANTHER" id="PTHR40114:SF1">
    <property type="entry name" value="SLR0698 PROTEIN"/>
    <property type="match status" value="1"/>
</dbReference>
<dbReference type="PIRSF" id="PIRSF016487">
    <property type="entry name" value="CYTH_UCP016487"/>
    <property type="match status" value="1"/>
</dbReference>
<dbReference type="AlphaFoldDB" id="W0E7H0"/>